<dbReference type="Pfam" id="PF17857">
    <property type="entry name" value="AAA_lid_1"/>
    <property type="match status" value="1"/>
</dbReference>
<dbReference type="OrthoDB" id="5593012at2759"/>
<dbReference type="GO" id="GO:0051959">
    <property type="term" value="F:dynein light intermediate chain binding"/>
    <property type="evidence" value="ECO:0007669"/>
    <property type="project" value="InterPro"/>
</dbReference>
<dbReference type="PANTHER" id="PTHR22878:SF68">
    <property type="entry name" value="DYNEIN HEAVY CHAIN 6, AXONEMAL-LIKE"/>
    <property type="match status" value="1"/>
</dbReference>
<evidence type="ECO:0000259" key="1">
    <source>
        <dbReference type="SMART" id="SM00382"/>
    </source>
</evidence>
<keyword evidence="3" id="KW-1185">Reference proteome</keyword>
<dbReference type="FunFam" id="1.20.920.30:FF:000002">
    <property type="entry name" value="Dynein axonemal heavy chain 3"/>
    <property type="match status" value="1"/>
</dbReference>
<accession>A0A812PY34</accession>
<sequence length="750" mass="84136">MLVCWQTSASRELCSGFVASRLPPTMTMLFEVADLKAGSLQHVASPATVSRCGMVYLEPVHLGWKPLVQSWAENFKKKYPSHSETLKKWVIDLCDKALPFLREECKEAPGIASVDTNLVASFLKMLTTFISPQHGFKLEEGREGKATQAENKHEKVLARIYCAFSAIWSLGANLHEASRKKFQDFLRAPLQMFCPEVGDEDLYSLCVNDAEASFIPISTLVPAFSFDATVPFFNILVPTVETTLQRLLVENLMGSGYHVLFSGETGVGKSVGIQQFLASAGESFAVASANFSAQTSSANVVDFLENTLERKRKTLLGAPAGKTMLLFIDDINMPMLEKYGAQPPIELLRQVIDYKGFYDRKKLFWKGVQETQLIAACGPPGGGRMEVTPRLLRHFNMIWMTALPQETMHRILSSILGGWLGVKKAALQDLASDIVAASVDMFFRIISDLLPTPLKCHYTFNLRDPAKMLQGMLMVNVRTELSDEDSLIRLWVHETCRQFRDRLVNKEDRAWFNDCLHENLEKHLQRTWPVQSFADLMFGDFFDRNEKPYVQATDPVRTQLTFEEALEEYNGMSPSKMNLVFFKDAQEHLARASRIIRQPRGNALLVGVSGVGRKSLARMAAHMAEFACSSIEITRTYGVNDFREDLKRMMMDVLKSEGKGLAFLFSDTQIVKESFLEDINNILNTGEVPNLFQADEQEQVIGLTRPLAKAAGKVDARDVLWQHFVQVVREGLHIILAPGPLADSGPLRAL</sequence>
<gene>
    <name evidence="2" type="primary">DNAH6</name>
    <name evidence="2" type="ORF">SNAT2548_LOCUS20475</name>
</gene>
<dbReference type="Pfam" id="PF12775">
    <property type="entry name" value="AAA_7"/>
    <property type="match status" value="1"/>
</dbReference>
<dbReference type="InterPro" id="IPR041466">
    <property type="entry name" value="Dynein_AAA5_ext"/>
</dbReference>
<dbReference type="EMBL" id="CAJNDS010002211">
    <property type="protein sequence ID" value="CAE7374786.1"/>
    <property type="molecule type" value="Genomic_DNA"/>
</dbReference>
<dbReference type="GO" id="GO:0045505">
    <property type="term" value="F:dynein intermediate chain binding"/>
    <property type="evidence" value="ECO:0007669"/>
    <property type="project" value="InterPro"/>
</dbReference>
<evidence type="ECO:0000313" key="3">
    <source>
        <dbReference type="Proteomes" id="UP000604046"/>
    </source>
</evidence>
<dbReference type="Gene3D" id="1.20.920.30">
    <property type="match status" value="1"/>
</dbReference>
<protein>
    <submittedName>
        <fullName evidence="2">DNAH6 protein</fullName>
    </submittedName>
</protein>
<dbReference type="PANTHER" id="PTHR22878">
    <property type="entry name" value="DYNEIN HEAVY CHAIN 6, AXONEMAL-LIKE-RELATED"/>
    <property type="match status" value="1"/>
</dbReference>
<dbReference type="Proteomes" id="UP000604046">
    <property type="component" value="Unassembled WGS sequence"/>
</dbReference>
<dbReference type="Pfam" id="PF12780">
    <property type="entry name" value="AAA_8"/>
    <property type="match status" value="1"/>
</dbReference>
<dbReference type="Gene3D" id="1.10.472.130">
    <property type="match status" value="1"/>
</dbReference>
<evidence type="ECO:0000313" key="2">
    <source>
        <dbReference type="EMBL" id="CAE7374786.1"/>
    </source>
</evidence>
<dbReference type="Pfam" id="PF17852">
    <property type="entry name" value="Dynein_AAA_lid"/>
    <property type="match status" value="1"/>
</dbReference>
<dbReference type="GO" id="GO:0030286">
    <property type="term" value="C:dynein complex"/>
    <property type="evidence" value="ECO:0007669"/>
    <property type="project" value="InterPro"/>
</dbReference>
<dbReference type="GO" id="GO:0007018">
    <property type="term" value="P:microtubule-based movement"/>
    <property type="evidence" value="ECO:0007669"/>
    <property type="project" value="InterPro"/>
</dbReference>
<comment type="caution">
    <text evidence="2">The sequence shown here is derived from an EMBL/GenBank/DDBJ whole genome shotgun (WGS) entry which is preliminary data.</text>
</comment>
<organism evidence="2 3">
    <name type="scientific">Symbiodinium natans</name>
    <dbReference type="NCBI Taxonomy" id="878477"/>
    <lineage>
        <taxon>Eukaryota</taxon>
        <taxon>Sar</taxon>
        <taxon>Alveolata</taxon>
        <taxon>Dinophyceae</taxon>
        <taxon>Suessiales</taxon>
        <taxon>Symbiodiniaceae</taxon>
        <taxon>Symbiodinium</taxon>
    </lineage>
</organism>
<dbReference type="SUPFAM" id="SSF52540">
    <property type="entry name" value="P-loop containing nucleoside triphosphate hydrolases"/>
    <property type="match status" value="2"/>
</dbReference>
<dbReference type="InterPro" id="IPR003593">
    <property type="entry name" value="AAA+_ATPase"/>
</dbReference>
<dbReference type="InterPro" id="IPR027417">
    <property type="entry name" value="P-loop_NTPase"/>
</dbReference>
<name>A0A812PY34_9DINO</name>
<dbReference type="AlphaFoldDB" id="A0A812PY34"/>
<dbReference type="SMART" id="SM00382">
    <property type="entry name" value="AAA"/>
    <property type="match status" value="1"/>
</dbReference>
<feature type="domain" description="AAA+ ATPase" evidence="1">
    <location>
        <begin position="255"/>
        <end position="401"/>
    </location>
</feature>
<dbReference type="InterPro" id="IPR041589">
    <property type="entry name" value="DNAH3_AAA_lid_1"/>
</dbReference>
<dbReference type="InterPro" id="IPR026983">
    <property type="entry name" value="DHC"/>
</dbReference>
<dbReference type="Gene3D" id="3.40.50.300">
    <property type="entry name" value="P-loop containing nucleotide triphosphate hydrolases"/>
    <property type="match status" value="2"/>
</dbReference>
<reference evidence="2" key="1">
    <citation type="submission" date="2021-02" db="EMBL/GenBank/DDBJ databases">
        <authorList>
            <person name="Dougan E. K."/>
            <person name="Rhodes N."/>
            <person name="Thang M."/>
            <person name="Chan C."/>
        </authorList>
    </citation>
    <scope>NUCLEOTIDE SEQUENCE</scope>
</reference>
<dbReference type="InterPro" id="IPR024317">
    <property type="entry name" value="Dynein_heavy_chain_D4_dom"/>
</dbReference>
<proteinExistence type="predicted"/>